<evidence type="ECO:0000313" key="2">
    <source>
        <dbReference type="EMBL" id="PJG57671.1"/>
    </source>
</evidence>
<evidence type="ECO:0000313" key="3">
    <source>
        <dbReference type="Proteomes" id="UP000235861"/>
    </source>
</evidence>
<dbReference type="Proteomes" id="UP000235861">
    <property type="component" value="Unassembled WGS sequence"/>
</dbReference>
<dbReference type="InterPro" id="IPR020103">
    <property type="entry name" value="PsdUridine_synth_cat_dom_sf"/>
</dbReference>
<dbReference type="EMBL" id="PGGC01000185">
    <property type="protein sequence ID" value="PJG57671.1"/>
    <property type="molecule type" value="Genomic_DNA"/>
</dbReference>
<keyword evidence="3" id="KW-1185">Reference proteome</keyword>
<protein>
    <submittedName>
        <fullName evidence="2">Pseudouridine synthase</fullName>
    </submittedName>
</protein>
<feature type="compositionally biased region" description="Polar residues" evidence="1">
    <location>
        <begin position="116"/>
        <end position="137"/>
    </location>
</feature>
<dbReference type="GO" id="GO:0003723">
    <property type="term" value="F:RNA binding"/>
    <property type="evidence" value="ECO:0007669"/>
    <property type="project" value="InterPro"/>
</dbReference>
<dbReference type="GO" id="GO:0006396">
    <property type="term" value="P:RNA processing"/>
    <property type="evidence" value="ECO:0007669"/>
    <property type="project" value="UniProtKB-ARBA"/>
</dbReference>
<accession>A0A2H9U0Y0</accession>
<feature type="non-terminal residue" evidence="2">
    <location>
        <position position="1"/>
    </location>
</feature>
<dbReference type="GO" id="GO:0009982">
    <property type="term" value="F:pseudouridine synthase activity"/>
    <property type="evidence" value="ECO:0007669"/>
    <property type="project" value="InterPro"/>
</dbReference>
<dbReference type="GO" id="GO:0140098">
    <property type="term" value="F:catalytic activity, acting on RNA"/>
    <property type="evidence" value="ECO:0007669"/>
    <property type="project" value="UniProtKB-ARBA"/>
</dbReference>
<dbReference type="GO" id="GO:0001522">
    <property type="term" value="P:pseudouridine synthesis"/>
    <property type="evidence" value="ECO:0007669"/>
    <property type="project" value="InterPro"/>
</dbReference>
<name>A0A2H9U0Y0_9GAMM</name>
<dbReference type="Gene3D" id="3.30.2350.10">
    <property type="entry name" value="Pseudouridine synthase"/>
    <property type="match status" value="1"/>
</dbReference>
<comment type="caution">
    <text evidence="2">The sequence shown here is derived from an EMBL/GenBank/DDBJ whole genome shotgun (WGS) entry which is preliminary data.</text>
</comment>
<reference evidence="2 3" key="1">
    <citation type="submission" date="2017-11" db="EMBL/GenBank/DDBJ databases">
        <title>Draft genome sequence of environmental isolate Aeromonas cavernicola sp. nov. MDC 2508.</title>
        <authorList>
            <person name="Colston S.M."/>
            <person name="Navarro A."/>
            <person name="Martinez-Murcia A.J."/>
            <person name="Graf J."/>
        </authorList>
    </citation>
    <scope>NUCLEOTIDE SEQUENCE [LARGE SCALE GENOMIC DNA]</scope>
    <source>
        <strain evidence="2 3">MDC 2508</strain>
    </source>
</reference>
<dbReference type="SUPFAM" id="SSF55120">
    <property type="entry name" value="Pseudouridine synthase"/>
    <property type="match status" value="1"/>
</dbReference>
<dbReference type="AlphaFoldDB" id="A0A2H9U0Y0"/>
<gene>
    <name evidence="2" type="ORF">CUC53_16815</name>
</gene>
<organism evidence="2 3">
    <name type="scientific">Aeromonas cavernicola</name>
    <dbReference type="NCBI Taxonomy" id="1006623"/>
    <lineage>
        <taxon>Bacteria</taxon>
        <taxon>Pseudomonadati</taxon>
        <taxon>Pseudomonadota</taxon>
        <taxon>Gammaproteobacteria</taxon>
        <taxon>Aeromonadales</taxon>
        <taxon>Aeromonadaceae</taxon>
        <taxon>Aeromonas</taxon>
    </lineage>
</organism>
<evidence type="ECO:0000256" key="1">
    <source>
        <dbReference type="SAM" id="MobiDB-lite"/>
    </source>
</evidence>
<sequence length="155" mass="17148">VWPRHPPIRTRKAIPTCWLEINIIEGRNRQVRRMTAHIGHPTLRLIRYAIGEWTLEGLAPGESRSLPAPELTQRSRSRPRSSSSGSGAHRAKSAKPAGEAARQASQPKRDQRPRSTHPTASSSLNPTGSKPRSSGRSTARRPARPGHPNRNDKES</sequence>
<proteinExistence type="predicted"/>
<feature type="region of interest" description="Disordered" evidence="1">
    <location>
        <begin position="58"/>
        <end position="155"/>
    </location>
</feature>